<dbReference type="InterPro" id="IPR029063">
    <property type="entry name" value="SAM-dependent_MTases_sf"/>
</dbReference>
<protein>
    <submittedName>
        <fullName evidence="2">Class I SAM-dependent methyltransferase</fullName>
    </submittedName>
    <submittedName>
        <fullName evidence="3">Methyltransferase domain-containing protein</fullName>
    </submittedName>
</protein>
<proteinExistence type="predicted"/>
<feature type="domain" description="Methyltransferase type 11" evidence="1">
    <location>
        <begin position="44"/>
        <end position="128"/>
    </location>
</feature>
<dbReference type="SUPFAM" id="SSF53335">
    <property type="entry name" value="S-adenosyl-L-methionine-dependent methyltransferases"/>
    <property type="match status" value="1"/>
</dbReference>
<dbReference type="InterPro" id="IPR013216">
    <property type="entry name" value="Methyltransf_11"/>
</dbReference>
<dbReference type="EMBL" id="FNVN01000001">
    <property type="protein sequence ID" value="SEF79026.1"/>
    <property type="molecule type" value="Genomic_DNA"/>
</dbReference>
<dbReference type="AlphaFoldDB" id="A0A1H5UVJ4"/>
<dbReference type="KEGG" id="hlm:DV707_04040"/>
<dbReference type="PANTHER" id="PTHR42912">
    <property type="entry name" value="METHYLTRANSFERASE"/>
    <property type="match status" value="1"/>
</dbReference>
<dbReference type="InterPro" id="IPR050508">
    <property type="entry name" value="Methyltransf_Superfamily"/>
</dbReference>
<dbReference type="GO" id="GO:0008757">
    <property type="term" value="F:S-adenosylmethionine-dependent methyltransferase activity"/>
    <property type="evidence" value="ECO:0007669"/>
    <property type="project" value="InterPro"/>
</dbReference>
<dbReference type="PANTHER" id="PTHR42912:SF80">
    <property type="entry name" value="METHYLTRANSFERASE DOMAIN-CONTAINING PROTEIN"/>
    <property type="match status" value="1"/>
</dbReference>
<evidence type="ECO:0000313" key="4">
    <source>
        <dbReference type="Proteomes" id="UP000236740"/>
    </source>
</evidence>
<dbReference type="Gene3D" id="3.40.50.150">
    <property type="entry name" value="Vaccinia Virus protein VP39"/>
    <property type="match status" value="1"/>
</dbReference>
<dbReference type="Pfam" id="PF08241">
    <property type="entry name" value="Methyltransf_11"/>
    <property type="match status" value="1"/>
</dbReference>
<dbReference type="CDD" id="cd02440">
    <property type="entry name" value="AdoMet_MTases"/>
    <property type="match status" value="1"/>
</dbReference>
<dbReference type="Proteomes" id="UP000236740">
    <property type="component" value="Unassembled WGS sequence"/>
</dbReference>
<dbReference type="EMBL" id="CP031311">
    <property type="protein sequence ID" value="QCC46905.1"/>
    <property type="molecule type" value="Genomic_DNA"/>
</dbReference>
<evidence type="ECO:0000313" key="3">
    <source>
        <dbReference type="EMBL" id="SEF79026.1"/>
    </source>
</evidence>
<keyword evidence="3" id="KW-0489">Methyltransferase</keyword>
<gene>
    <name evidence="2" type="ORF">DV707_04040</name>
    <name evidence="3" type="ORF">SAMN04488133_0746</name>
</gene>
<evidence type="ECO:0000313" key="2">
    <source>
        <dbReference type="EMBL" id="QCC46905.1"/>
    </source>
</evidence>
<evidence type="ECO:0000259" key="1">
    <source>
        <dbReference type="Pfam" id="PF08241"/>
    </source>
</evidence>
<evidence type="ECO:0000313" key="5">
    <source>
        <dbReference type="Proteomes" id="UP000296733"/>
    </source>
</evidence>
<keyword evidence="4" id="KW-1185">Reference proteome</keyword>
<reference evidence="3 4" key="1">
    <citation type="submission" date="2016-10" db="EMBL/GenBank/DDBJ databases">
        <authorList>
            <person name="de Groot N.N."/>
        </authorList>
    </citation>
    <scope>NUCLEOTIDE SEQUENCE [LARGE SCALE GENOMIC DNA]</scope>
    <source>
        <strain evidence="3 4">CGMCC 1.10331</strain>
    </source>
</reference>
<dbReference type="RefSeq" id="WP_103990495.1">
    <property type="nucleotide sequence ID" value="NZ_CP031311.1"/>
</dbReference>
<organism evidence="3 4">
    <name type="scientific">Halobellus limi</name>
    <dbReference type="NCBI Taxonomy" id="699433"/>
    <lineage>
        <taxon>Archaea</taxon>
        <taxon>Methanobacteriati</taxon>
        <taxon>Methanobacteriota</taxon>
        <taxon>Stenosarchaea group</taxon>
        <taxon>Halobacteria</taxon>
        <taxon>Halobacteriales</taxon>
        <taxon>Haloferacaceae</taxon>
        <taxon>Halobellus</taxon>
    </lineage>
</organism>
<name>A0A1H5UVJ4_9EURY</name>
<dbReference type="GeneID" id="39857230"/>
<dbReference type="OrthoDB" id="1018at2157"/>
<keyword evidence="3" id="KW-0808">Transferase</keyword>
<dbReference type="GO" id="GO:0032259">
    <property type="term" value="P:methylation"/>
    <property type="evidence" value="ECO:0007669"/>
    <property type="project" value="UniProtKB-KW"/>
</dbReference>
<reference evidence="2 5" key="2">
    <citation type="journal article" date="2019" name="Nat. Commun.">
        <title>A new type of DNA phosphorothioation-based antiviral system in archaea.</title>
        <authorList>
            <person name="Xiong L."/>
            <person name="Liu S."/>
            <person name="Chen S."/>
            <person name="Xiao Y."/>
            <person name="Zhu B."/>
            <person name="Gao Y."/>
            <person name="Zhang Y."/>
            <person name="Chen B."/>
            <person name="Luo J."/>
            <person name="Deng Z."/>
            <person name="Chen X."/>
            <person name="Wang L."/>
            <person name="Chen S."/>
        </authorList>
    </citation>
    <scope>NUCLEOTIDE SEQUENCE [LARGE SCALE GENOMIC DNA]</scope>
    <source>
        <strain evidence="2 5">CGMCC 1.10331</strain>
    </source>
</reference>
<accession>A0A1H5UVJ4</accession>
<dbReference type="Proteomes" id="UP000296733">
    <property type="component" value="Chromosome"/>
</dbReference>
<sequence length="209" mass="23023">MPKTEPFEKHTERYEGWFEEHEAAYQSELEALRRLVPTTGYGIEVGVGSARFAAPLGVQVGIDPSEEMLEHARERGVEVVGGVAESLPFKDGTFDTALIVTTICFVDDVPQTLAEVARVLRPDGALVIGYIDKDSPVGKIYQETKAQNPFYREAVFVSTEELVDALETAGFSDFEFVQTIYHWPGEIEGPEPIESGYGDGSFVGIKATR</sequence>